<keyword evidence="2" id="KW-0067">ATP-binding</keyword>
<evidence type="ECO:0000256" key="2">
    <source>
        <dbReference type="ARBA" id="ARBA00022840"/>
    </source>
</evidence>
<evidence type="ECO:0000259" key="3">
    <source>
        <dbReference type="Pfam" id="PF01695"/>
    </source>
</evidence>
<dbReference type="CDD" id="cd00009">
    <property type="entry name" value="AAA"/>
    <property type="match status" value="1"/>
</dbReference>
<feature type="domain" description="IstB-like ATP-binding" evidence="3">
    <location>
        <begin position="10"/>
        <end position="245"/>
    </location>
</feature>
<dbReference type="InterPro" id="IPR002611">
    <property type="entry name" value="IstB_ATP-bd"/>
</dbReference>
<dbReference type="Gene3D" id="3.40.50.300">
    <property type="entry name" value="P-loop containing nucleotide triphosphate hydrolases"/>
    <property type="match status" value="1"/>
</dbReference>
<dbReference type="Pfam" id="PF01695">
    <property type="entry name" value="IstB_IS21"/>
    <property type="match status" value="1"/>
</dbReference>
<evidence type="ECO:0000313" key="5">
    <source>
        <dbReference type="Proteomes" id="UP000197781"/>
    </source>
</evidence>
<name>A0A220MD89_9BACL</name>
<dbReference type="PIRSF" id="PIRSF003073">
    <property type="entry name" value="DNAC_TnpB_IstB"/>
    <property type="match status" value="1"/>
</dbReference>
<dbReference type="SUPFAM" id="SSF52540">
    <property type="entry name" value="P-loop containing nucleoside triphosphate hydrolases"/>
    <property type="match status" value="1"/>
</dbReference>
<dbReference type="PANTHER" id="PTHR30050:SF4">
    <property type="entry name" value="ATP-BINDING PROTEIN RV3427C IN INSERTION SEQUENCE-RELATED"/>
    <property type="match status" value="1"/>
</dbReference>
<dbReference type="AlphaFoldDB" id="A0A220MD89"/>
<evidence type="ECO:0000256" key="1">
    <source>
        <dbReference type="ARBA" id="ARBA00022741"/>
    </source>
</evidence>
<dbReference type="NCBIfam" id="NF038214">
    <property type="entry name" value="IS21_help_AAA"/>
    <property type="match status" value="1"/>
</dbReference>
<dbReference type="KEGG" id="bfm:BP422_04840"/>
<sequence>MSTSLLIEAYAKRLRLPAIKKSYKEMAHDAMERQIPYEDFLLALLEQEVLQRDANQIASRTKQAKFPTIKTIDQYDFSVMPALNKPKVLQLSRCEYIEKAENVIFIGNSGTGKTHLSISLGMEACRHGYTDQFWTAAKLCNELMEAQSERRLLQLEKQWLKVDLAILDEVGFVPLSKTGAELLFQFCAARYEKGSMILTSNLDFANWTQVFKDEQMTAALVDRLTHRAHIFAMNGDSYRFKQSLKQS</sequence>
<gene>
    <name evidence="4" type="ORF">BP422_04840</name>
</gene>
<dbReference type="InterPro" id="IPR027417">
    <property type="entry name" value="P-loop_NTPase"/>
</dbReference>
<dbReference type="PANTHER" id="PTHR30050">
    <property type="entry name" value="CHROMOSOMAL REPLICATION INITIATOR PROTEIN DNAA"/>
    <property type="match status" value="1"/>
</dbReference>
<dbReference type="GO" id="GO:0006260">
    <property type="term" value="P:DNA replication"/>
    <property type="evidence" value="ECO:0007669"/>
    <property type="project" value="TreeGrafter"/>
</dbReference>
<dbReference type="RefSeq" id="WP_088906798.1">
    <property type="nucleotide sequence ID" value="NZ_CP018145.1"/>
</dbReference>
<evidence type="ECO:0000313" key="4">
    <source>
        <dbReference type="EMBL" id="ASJ52936.1"/>
    </source>
</evidence>
<dbReference type="GO" id="GO:0005524">
    <property type="term" value="F:ATP binding"/>
    <property type="evidence" value="ECO:0007669"/>
    <property type="project" value="UniProtKB-KW"/>
</dbReference>
<dbReference type="InterPro" id="IPR047661">
    <property type="entry name" value="IstB"/>
</dbReference>
<dbReference type="EMBL" id="CP018145">
    <property type="protein sequence ID" value="ASJ52936.1"/>
    <property type="molecule type" value="Genomic_DNA"/>
</dbReference>
<organism evidence="4 5">
    <name type="scientific">Brevibacillus formosus</name>
    <dbReference type="NCBI Taxonomy" id="54913"/>
    <lineage>
        <taxon>Bacteria</taxon>
        <taxon>Bacillati</taxon>
        <taxon>Bacillota</taxon>
        <taxon>Bacilli</taxon>
        <taxon>Bacillales</taxon>
        <taxon>Paenibacillaceae</taxon>
        <taxon>Brevibacillus</taxon>
    </lineage>
</organism>
<accession>A0A220MD89</accession>
<protein>
    <submittedName>
        <fullName evidence="4">AAA family ATPase</fullName>
    </submittedName>
</protein>
<dbReference type="InterPro" id="IPR028350">
    <property type="entry name" value="DNAC/IstB-like"/>
</dbReference>
<proteinExistence type="predicted"/>
<keyword evidence="1" id="KW-0547">Nucleotide-binding</keyword>
<dbReference type="Proteomes" id="UP000197781">
    <property type="component" value="Chromosome"/>
</dbReference>
<reference evidence="4 5" key="1">
    <citation type="submission" date="2016-11" db="EMBL/GenBank/DDBJ databases">
        <authorList>
            <person name="Jaros S."/>
            <person name="Januszkiewicz K."/>
            <person name="Wedrychowicz H."/>
        </authorList>
    </citation>
    <scope>NUCLEOTIDE SEQUENCE [LARGE SCALE GENOMIC DNA]</scope>
    <source>
        <strain evidence="4 5">NF2</strain>
    </source>
</reference>